<dbReference type="EMBL" id="JAPWTJ010001943">
    <property type="protein sequence ID" value="KAJ8968695.1"/>
    <property type="molecule type" value="Genomic_DNA"/>
</dbReference>
<proteinExistence type="predicted"/>
<keyword evidence="4" id="KW-0808">Transferase</keyword>
<evidence type="ECO:0000256" key="1">
    <source>
        <dbReference type="ARBA" id="ARBA00004496"/>
    </source>
</evidence>
<protein>
    <submittedName>
        <fullName evidence="6">Uncharacterized protein</fullName>
    </submittedName>
</protein>
<evidence type="ECO:0000313" key="6">
    <source>
        <dbReference type="EMBL" id="KAJ8968695.1"/>
    </source>
</evidence>
<organism evidence="6 7">
    <name type="scientific">Molorchus minor</name>
    <dbReference type="NCBI Taxonomy" id="1323400"/>
    <lineage>
        <taxon>Eukaryota</taxon>
        <taxon>Metazoa</taxon>
        <taxon>Ecdysozoa</taxon>
        <taxon>Arthropoda</taxon>
        <taxon>Hexapoda</taxon>
        <taxon>Insecta</taxon>
        <taxon>Pterygota</taxon>
        <taxon>Neoptera</taxon>
        <taxon>Endopterygota</taxon>
        <taxon>Coleoptera</taxon>
        <taxon>Polyphaga</taxon>
        <taxon>Cucujiformia</taxon>
        <taxon>Chrysomeloidea</taxon>
        <taxon>Cerambycidae</taxon>
        <taxon>Lamiinae</taxon>
        <taxon>Monochamini</taxon>
        <taxon>Molorchus</taxon>
    </lineage>
</organism>
<evidence type="ECO:0000256" key="4">
    <source>
        <dbReference type="ARBA" id="ARBA00022679"/>
    </source>
</evidence>
<evidence type="ECO:0000256" key="2">
    <source>
        <dbReference type="ARBA" id="ARBA00022490"/>
    </source>
</evidence>
<keyword evidence="2" id="KW-0963">Cytoplasm</keyword>
<accession>A0ABQ9IZB5</accession>
<comment type="subcellular location">
    <subcellularLocation>
        <location evidence="1">Cytoplasm</location>
    </subcellularLocation>
</comment>
<gene>
    <name evidence="6" type="ORF">NQ317_007342</name>
</gene>
<evidence type="ECO:0000256" key="3">
    <source>
        <dbReference type="ARBA" id="ARBA00022603"/>
    </source>
</evidence>
<evidence type="ECO:0000256" key="5">
    <source>
        <dbReference type="SAM" id="MobiDB-lite"/>
    </source>
</evidence>
<comment type="caution">
    <text evidence="6">The sequence shown here is derived from an EMBL/GenBank/DDBJ whole genome shotgun (WGS) entry which is preliminary data.</text>
</comment>
<evidence type="ECO:0000313" key="7">
    <source>
        <dbReference type="Proteomes" id="UP001162164"/>
    </source>
</evidence>
<keyword evidence="3" id="KW-0489">Methyltransferase</keyword>
<dbReference type="Proteomes" id="UP001162164">
    <property type="component" value="Unassembled WGS sequence"/>
</dbReference>
<name>A0ABQ9IZB5_9CUCU</name>
<keyword evidence="7" id="KW-1185">Reference proteome</keyword>
<sequence length="119" mass="13336">MKQRAGENCETGRTGGNDSSSIKFLGQGAVMADLASRLLDLRKTSFKPRHKNNLANEFWCYTNFDFDSIRGFKRKLTKFVACKFYGVSSSGLTTQKQRSHSADVAWTATDIVTERCNVL</sequence>
<reference evidence="6" key="1">
    <citation type="journal article" date="2023" name="Insect Mol. Biol.">
        <title>Genome sequencing provides insights into the evolution of gene families encoding plant cell wall-degrading enzymes in longhorned beetles.</title>
        <authorList>
            <person name="Shin N.R."/>
            <person name="Okamura Y."/>
            <person name="Kirsch R."/>
            <person name="Pauchet Y."/>
        </authorList>
    </citation>
    <scope>NUCLEOTIDE SEQUENCE</scope>
    <source>
        <strain evidence="6">MMC_N1</strain>
    </source>
</reference>
<feature type="region of interest" description="Disordered" evidence="5">
    <location>
        <begin position="1"/>
        <end position="21"/>
    </location>
</feature>
<dbReference type="Pfam" id="PF10237">
    <property type="entry name" value="N6-adenineMlase"/>
    <property type="match status" value="1"/>
</dbReference>
<dbReference type="InterPro" id="IPR041370">
    <property type="entry name" value="Mlase_EEF1AKMT1/ZCCHC4"/>
</dbReference>